<gene>
    <name evidence="4" type="ORF">STRCI_008439</name>
</gene>
<keyword evidence="2" id="KW-0677">Repeat</keyword>
<dbReference type="PRINTS" id="PR00364">
    <property type="entry name" value="DISEASERSIST"/>
</dbReference>
<dbReference type="SMART" id="SM00382">
    <property type="entry name" value="AAA"/>
    <property type="match status" value="1"/>
</dbReference>
<evidence type="ECO:0000313" key="4">
    <source>
        <dbReference type="EMBL" id="WAZ26798.1"/>
    </source>
</evidence>
<dbReference type="InterPro" id="IPR042197">
    <property type="entry name" value="Apaf_helical"/>
</dbReference>
<dbReference type="InterPro" id="IPR002182">
    <property type="entry name" value="NB-ARC"/>
</dbReference>
<dbReference type="Gene3D" id="3.40.50.300">
    <property type="entry name" value="P-loop containing nucleotide triphosphate hydrolases"/>
    <property type="match status" value="1"/>
</dbReference>
<dbReference type="InterPro" id="IPR027417">
    <property type="entry name" value="P-loop_NTPase"/>
</dbReference>
<evidence type="ECO:0000313" key="5">
    <source>
        <dbReference type="Proteomes" id="UP001164439"/>
    </source>
</evidence>
<dbReference type="SUPFAM" id="SSF52540">
    <property type="entry name" value="P-loop containing nucleoside triphosphate hydrolases"/>
    <property type="match status" value="1"/>
</dbReference>
<dbReference type="EMBL" id="CP114413">
    <property type="protein sequence ID" value="WAZ26798.1"/>
    <property type="molecule type" value="Genomic_DNA"/>
</dbReference>
<dbReference type="InterPro" id="IPR011990">
    <property type="entry name" value="TPR-like_helical_dom_sf"/>
</dbReference>
<evidence type="ECO:0000256" key="1">
    <source>
        <dbReference type="ARBA" id="ARBA00022703"/>
    </source>
</evidence>
<keyword evidence="5" id="KW-1185">Reference proteome</keyword>
<sequence length="1479" mass="159526">MNTASGRVPAFLGRVLDSSGVPKGTCFQVAQGVFVTAWHVLNDLRAGERGSTVTLDPLDELASGPAFTGEVERVDEVHDLAVIRSDRSLTASVPVLAPTDSVGHSEHVIVTGVSKVEDPPYEYRYLNASGTWEGRTVRDDRGALGRLSSKDVALGMSGAPVRRLSDGVVIGIVSARYNPSDSWFWNNAWVTRTEDLAPLLAGIADLTPAAGRVSGYVPDKPRIFVSRDAEVEALVAHLLSASDEPVVVHGMPGIGKTVLAAAAARDERVRASFPDGVLWVTLGRERELTRSQAKLAEDLGEGDRAFADADQGTARLKVLLAARKCLLVLDDVWSGQDLSAFDVLGPHGRILVTSRYAKVAPFAAEYQVSVLSEDLALELLTKWAGEESDLERAREVVRACGRLPLALSMIGAMVRGRSYRWDNVLHKLRTADLGGIRQYLPGYPDADNLLKALRVSVDALPDREVAGRYLDFALFPEDAAVPQAALLTLWQADGLSAGKAQDDIELLVQWSLVQRDADDRLSLHDLLFDYVRAVRAEAGDARDRQQKLLDAYRAQCPDDWPSGPDDGYFFEYLCRHLAEAGQAGELHRLLGLTAEDGRHAWYAAKSGLGDIAGFLSDVSLAWQLAEAAYDSADPSRAGPSITLQLRYALITASLNSLARNIPPHLLAAALRHQVRAAREVLTYAARVPDPEQRSAALAALAPHLPDGLVQEALAAAEAISPEGLRAAAVGQLADRLIELRHVENGRASVDRLRDPALRATALAVTARHRPEAAEEAVRAAQEVTPSRERASALSHVAEVLSDSGLPEAAVDAAQRIGNTEARWRALGRNPRDLPQPLREAAMERAQHTRGPVKRIRALQPYLPWLADAEVHRLLEDIPVLRNKAEEAAAYARIAERLPEPKATRTLERALDQALEAGASPVRAQALATVAARLPAPLVRTALTRVKHQKAHQTPALAALAARHAELGHPEEAIDLVSSLADGDQRATTLAAMARHLPAAAVSQALALAGVIADAAARGRATSRLVPHLIAEERLEDAERAAEEATGVDWVASAVAIAPRLPDPAASRLLLDKAWKTAMAPQDPGARMSGVAHLVSDRPADVLALLASDFGHGTWLWAVWSTPQLCEMYATLLNSLADAGYPGEAMDVVRTVRTRESSVRPYLEDGQWVDDSTESVKERENWLEHQRRLRQWEERQAMLFKAFLFSQLLAHLPADTRGDVAEEALGCLESGWDGPASAVHVGDMEDMAFAAVARHAPPDLADRVAGLLPSTAEGAGLSFPETSVALALREPGASRHPDGDDIAETVLGMLDILTKGPPSHELAAALPRIVRDLPLRAIDRLLERIAGAGVSAEPVPPEWVWPAHDWYTEQHMLSAVAVRLAELDEPARALDVASALWEPECRARALEEVATRIATLPRETLAGVWTGRPSGSPFRESSSQAREDLLSDLAGLVPVVVALGGEGVPTAILAETRGVSRWWP</sequence>
<evidence type="ECO:0000259" key="3">
    <source>
        <dbReference type="SMART" id="SM00382"/>
    </source>
</evidence>
<organism evidence="4 5">
    <name type="scientific">Streptomyces cinnabarinus</name>
    <dbReference type="NCBI Taxonomy" id="67287"/>
    <lineage>
        <taxon>Bacteria</taxon>
        <taxon>Bacillati</taxon>
        <taxon>Actinomycetota</taxon>
        <taxon>Actinomycetes</taxon>
        <taxon>Kitasatosporales</taxon>
        <taxon>Streptomycetaceae</taxon>
        <taxon>Streptomyces</taxon>
    </lineage>
</organism>
<dbReference type="Gene3D" id="1.10.8.430">
    <property type="entry name" value="Helical domain of apoptotic protease-activating factors"/>
    <property type="match status" value="1"/>
</dbReference>
<accession>A0ABY7KS14</accession>
<reference evidence="4" key="1">
    <citation type="submission" date="2022-12" db="EMBL/GenBank/DDBJ databases">
        <authorList>
            <person name="Ruckert C."/>
            <person name="Busche T."/>
            <person name="Kalinowski J."/>
            <person name="Wittmann C."/>
        </authorList>
    </citation>
    <scope>NUCLEOTIDE SEQUENCE</scope>
    <source>
        <strain evidence="4">DSM 40467</strain>
    </source>
</reference>
<dbReference type="Gene3D" id="1.25.40.10">
    <property type="entry name" value="Tetratricopeptide repeat domain"/>
    <property type="match status" value="1"/>
</dbReference>
<protein>
    <submittedName>
        <fullName evidence="4">NB-ARC domain-containing protein</fullName>
    </submittedName>
</protein>
<name>A0ABY7KS14_9ACTN</name>
<dbReference type="Proteomes" id="UP001164439">
    <property type="component" value="Chromosome"/>
</dbReference>
<dbReference type="InterPro" id="IPR036388">
    <property type="entry name" value="WH-like_DNA-bd_sf"/>
</dbReference>
<dbReference type="PANTHER" id="PTHR22845">
    <property type="entry name" value="APOPTOTIC PROTEASE-ACTIVATING FACTOR 1"/>
    <property type="match status" value="1"/>
</dbReference>
<dbReference type="SUPFAM" id="SSF50494">
    <property type="entry name" value="Trypsin-like serine proteases"/>
    <property type="match status" value="1"/>
</dbReference>
<dbReference type="InterPro" id="IPR003593">
    <property type="entry name" value="AAA+_ATPase"/>
</dbReference>
<feature type="domain" description="AAA+ ATPase" evidence="3">
    <location>
        <begin position="242"/>
        <end position="381"/>
    </location>
</feature>
<dbReference type="Pfam" id="PF13365">
    <property type="entry name" value="Trypsin_2"/>
    <property type="match status" value="1"/>
</dbReference>
<dbReference type="InterPro" id="IPR009003">
    <property type="entry name" value="Peptidase_S1_PA"/>
</dbReference>
<dbReference type="Gene3D" id="1.10.10.10">
    <property type="entry name" value="Winged helix-like DNA-binding domain superfamily/Winged helix DNA-binding domain"/>
    <property type="match status" value="1"/>
</dbReference>
<dbReference type="Pfam" id="PF00931">
    <property type="entry name" value="NB-ARC"/>
    <property type="match status" value="1"/>
</dbReference>
<proteinExistence type="predicted"/>
<dbReference type="Gene3D" id="2.40.10.120">
    <property type="match status" value="1"/>
</dbReference>
<dbReference type="RefSeq" id="WP_269664284.1">
    <property type="nucleotide sequence ID" value="NZ_CP114413.1"/>
</dbReference>
<evidence type="ECO:0000256" key="2">
    <source>
        <dbReference type="ARBA" id="ARBA00022737"/>
    </source>
</evidence>
<keyword evidence="1" id="KW-0053">Apoptosis</keyword>
<dbReference type="Gene3D" id="1.25.40.370">
    <property type="match status" value="1"/>
</dbReference>
<dbReference type="PANTHER" id="PTHR22845:SF5">
    <property type="entry name" value="APOPTOTIC PROTEASE-ACTIVATING FACTOR 1"/>
    <property type="match status" value="1"/>
</dbReference>